<accession>A0A0G3G8G5</accession>
<dbReference type="OrthoDB" id="5734946at2"/>
<evidence type="ECO:0000256" key="1">
    <source>
        <dbReference type="SAM" id="Phobius"/>
    </source>
</evidence>
<keyword evidence="1" id="KW-1133">Transmembrane helix</keyword>
<dbReference type="KEGG" id="tvr:TVD_10930"/>
<dbReference type="STRING" id="106634.TVD_10930"/>
<reference evidence="2 3" key="1">
    <citation type="submission" date="2015-04" db="EMBL/GenBank/DDBJ databases">
        <title>Complete Sequence for the Genome of the Thioalkalivibrio versutus D301.</title>
        <authorList>
            <person name="Mu T."/>
            <person name="Zhou J."/>
            <person name="Xu X."/>
        </authorList>
    </citation>
    <scope>NUCLEOTIDE SEQUENCE [LARGE SCALE GENOMIC DNA]</scope>
    <source>
        <strain evidence="2 3">D301</strain>
    </source>
</reference>
<gene>
    <name evidence="2" type="ORF">TVD_10930</name>
</gene>
<dbReference type="Proteomes" id="UP000064201">
    <property type="component" value="Chromosome"/>
</dbReference>
<keyword evidence="1" id="KW-0812">Transmembrane</keyword>
<evidence type="ECO:0000313" key="3">
    <source>
        <dbReference type="Proteomes" id="UP000064201"/>
    </source>
</evidence>
<dbReference type="RefSeq" id="WP_047251603.1">
    <property type="nucleotide sequence ID" value="NZ_CP011367.1"/>
</dbReference>
<keyword evidence="1" id="KW-0472">Membrane</keyword>
<name>A0A0G3G8G5_9GAMM</name>
<dbReference type="EMBL" id="CP011367">
    <property type="protein sequence ID" value="AKJ95832.1"/>
    <property type="molecule type" value="Genomic_DNA"/>
</dbReference>
<dbReference type="PATRIC" id="fig|106634.4.peg.2227"/>
<feature type="transmembrane region" description="Helical" evidence="1">
    <location>
        <begin position="6"/>
        <end position="24"/>
    </location>
</feature>
<dbReference type="AlphaFoldDB" id="A0A0G3G8G5"/>
<dbReference type="Pfam" id="PF16137">
    <property type="entry name" value="DUF4845"/>
    <property type="match status" value="1"/>
</dbReference>
<organism evidence="2 3">
    <name type="scientific">Thioalkalivibrio versutus</name>
    <dbReference type="NCBI Taxonomy" id="106634"/>
    <lineage>
        <taxon>Bacteria</taxon>
        <taxon>Pseudomonadati</taxon>
        <taxon>Pseudomonadota</taxon>
        <taxon>Gammaproteobacteria</taxon>
        <taxon>Chromatiales</taxon>
        <taxon>Ectothiorhodospiraceae</taxon>
        <taxon>Thioalkalivibrio</taxon>
    </lineage>
</organism>
<evidence type="ECO:0000313" key="2">
    <source>
        <dbReference type="EMBL" id="AKJ95832.1"/>
    </source>
</evidence>
<evidence type="ECO:0008006" key="4">
    <source>
        <dbReference type="Google" id="ProtNLM"/>
    </source>
</evidence>
<protein>
    <recommendedName>
        <fullName evidence="4">DUF4845 domain-containing protein</fullName>
    </recommendedName>
</protein>
<sequence length="118" mass="13244">MQGAGAITILALIFLALLVGTFVIKMGTQYTQFLTVRSIMQDVATQVGAAEKSERELWREINRRFQINSVYDGIGEEDFSVTENGASRQLHLQYEVRREFLGNVDVVARFSNSETLAP</sequence>
<keyword evidence="3" id="KW-1185">Reference proteome</keyword>
<dbReference type="InterPro" id="IPR032314">
    <property type="entry name" value="DUF4845"/>
</dbReference>
<proteinExistence type="predicted"/>